<name>A0ABW2ZMN0_9MICO</name>
<accession>A0ABW2ZMN0</accession>
<proteinExistence type="predicted"/>
<comment type="caution">
    <text evidence="1">The sequence shown here is derived from an EMBL/GenBank/DDBJ whole genome shotgun (WGS) entry which is preliminary data.</text>
</comment>
<reference evidence="2" key="1">
    <citation type="journal article" date="2019" name="Int. J. Syst. Evol. Microbiol.">
        <title>The Global Catalogue of Microorganisms (GCM) 10K type strain sequencing project: providing services to taxonomists for standard genome sequencing and annotation.</title>
        <authorList>
            <consortium name="The Broad Institute Genomics Platform"/>
            <consortium name="The Broad Institute Genome Sequencing Center for Infectious Disease"/>
            <person name="Wu L."/>
            <person name="Ma J."/>
        </authorList>
    </citation>
    <scope>NUCLEOTIDE SEQUENCE [LARGE SCALE GENOMIC DNA]</scope>
    <source>
        <strain evidence="2">CCUG 50754</strain>
    </source>
</reference>
<dbReference type="RefSeq" id="WP_378753982.1">
    <property type="nucleotide sequence ID" value="NZ_JBHSSV010000025.1"/>
</dbReference>
<sequence>MGSPDPEMVANLLVAMGVDGSSRVNVAQWTGYAGVVYPEGGVPMRFPPSRDSMVWETTASGLLLLDRVPMRWWHPELDWAVGNDIYGRSLFISGSQSMVQRVVASDLVEAFPVAFDDPVTPEDE</sequence>
<organism evidence="1 2">
    <name type="scientific">Microbacterium koreense</name>
    <dbReference type="NCBI Taxonomy" id="323761"/>
    <lineage>
        <taxon>Bacteria</taxon>
        <taxon>Bacillati</taxon>
        <taxon>Actinomycetota</taxon>
        <taxon>Actinomycetes</taxon>
        <taxon>Micrococcales</taxon>
        <taxon>Microbacteriaceae</taxon>
        <taxon>Microbacterium</taxon>
    </lineage>
</organism>
<dbReference type="EMBL" id="JBHTIM010000001">
    <property type="protein sequence ID" value="MFD0779798.1"/>
    <property type="molecule type" value="Genomic_DNA"/>
</dbReference>
<keyword evidence="2" id="KW-1185">Reference proteome</keyword>
<protein>
    <submittedName>
        <fullName evidence="1">Uncharacterized protein</fullName>
    </submittedName>
</protein>
<evidence type="ECO:0000313" key="2">
    <source>
        <dbReference type="Proteomes" id="UP001597042"/>
    </source>
</evidence>
<gene>
    <name evidence="1" type="ORF">ACFQZV_00615</name>
</gene>
<dbReference type="Proteomes" id="UP001597042">
    <property type="component" value="Unassembled WGS sequence"/>
</dbReference>
<evidence type="ECO:0000313" key="1">
    <source>
        <dbReference type="EMBL" id="MFD0779798.1"/>
    </source>
</evidence>